<proteinExistence type="inferred from homology"/>
<dbReference type="OrthoDB" id="5084844at2759"/>
<name>A0A8H4U5S5_9HYPO</name>
<feature type="domain" description="FAD-binding PCMH-type" evidence="5">
    <location>
        <begin position="1308"/>
        <end position="1493"/>
    </location>
</feature>
<comment type="similarity">
    <text evidence="1">Belongs to the oxygen-dependent FAD-linked oxidoreductase family.</text>
</comment>
<feature type="compositionally biased region" description="Polar residues" evidence="3">
    <location>
        <begin position="315"/>
        <end position="334"/>
    </location>
</feature>
<feature type="region of interest" description="Disordered" evidence="3">
    <location>
        <begin position="953"/>
        <end position="1068"/>
    </location>
</feature>
<evidence type="ECO:0000259" key="5">
    <source>
        <dbReference type="PROSITE" id="PS51387"/>
    </source>
</evidence>
<feature type="compositionally biased region" description="Polar residues" evidence="3">
    <location>
        <begin position="99"/>
        <end position="139"/>
    </location>
</feature>
<feature type="compositionally biased region" description="Low complexity" evidence="3">
    <location>
        <begin position="961"/>
        <end position="993"/>
    </location>
</feature>
<evidence type="ECO:0000256" key="2">
    <source>
        <dbReference type="ARBA" id="ARBA00023002"/>
    </source>
</evidence>
<feature type="compositionally biased region" description="Polar residues" evidence="3">
    <location>
        <begin position="156"/>
        <end position="220"/>
    </location>
</feature>
<dbReference type="PANTHER" id="PTHR13878:SF91">
    <property type="entry name" value="FAD BINDING DOMAIN PROTEIN (AFU_ORTHOLOGUE AFUA_6G12070)-RELATED"/>
    <property type="match status" value="1"/>
</dbReference>
<keyword evidence="4" id="KW-0732">Signal</keyword>
<dbReference type="PANTHER" id="PTHR13878">
    <property type="entry name" value="GULONOLACTONE OXIDASE"/>
    <property type="match status" value="1"/>
</dbReference>
<dbReference type="PROSITE" id="PS51387">
    <property type="entry name" value="FAD_PCMH"/>
    <property type="match status" value="1"/>
</dbReference>
<accession>A0A8H4U5S5</accession>
<dbReference type="Gene3D" id="3.30.465.10">
    <property type="match status" value="2"/>
</dbReference>
<dbReference type="EMBL" id="JABEXW010000139">
    <property type="protein sequence ID" value="KAF4970013.1"/>
    <property type="molecule type" value="Genomic_DNA"/>
</dbReference>
<protein>
    <recommendedName>
        <fullName evidence="5">FAD-binding PCMH-type domain-containing protein</fullName>
    </recommendedName>
</protein>
<feature type="compositionally biased region" description="Basic and acidic residues" evidence="3">
    <location>
        <begin position="1007"/>
        <end position="1025"/>
    </location>
</feature>
<feature type="region of interest" description="Disordered" evidence="3">
    <location>
        <begin position="457"/>
        <end position="492"/>
    </location>
</feature>
<feature type="compositionally biased region" description="Low complexity" evidence="3">
    <location>
        <begin position="1026"/>
        <end position="1043"/>
    </location>
</feature>
<feature type="compositionally biased region" description="Low complexity" evidence="3">
    <location>
        <begin position="1100"/>
        <end position="1112"/>
    </location>
</feature>
<feature type="region of interest" description="Disordered" evidence="3">
    <location>
        <begin position="68"/>
        <end position="394"/>
    </location>
</feature>
<feature type="compositionally biased region" description="Low complexity" evidence="3">
    <location>
        <begin position="140"/>
        <end position="155"/>
    </location>
</feature>
<feature type="compositionally biased region" description="Polar residues" evidence="3">
    <location>
        <begin position="75"/>
        <end position="91"/>
    </location>
</feature>
<feature type="compositionally biased region" description="Basic and acidic residues" evidence="3">
    <location>
        <begin position="573"/>
        <end position="583"/>
    </location>
</feature>
<evidence type="ECO:0000313" key="7">
    <source>
        <dbReference type="Proteomes" id="UP000622797"/>
    </source>
</evidence>
<dbReference type="GO" id="GO:0016491">
    <property type="term" value="F:oxidoreductase activity"/>
    <property type="evidence" value="ECO:0007669"/>
    <property type="project" value="UniProtKB-KW"/>
</dbReference>
<dbReference type="InterPro" id="IPR016169">
    <property type="entry name" value="FAD-bd_PCMH_sub2"/>
</dbReference>
<dbReference type="SUPFAM" id="SSF56176">
    <property type="entry name" value="FAD-binding/transporter-associated domain-like"/>
    <property type="match status" value="1"/>
</dbReference>
<feature type="region of interest" description="Disordered" evidence="3">
    <location>
        <begin position="564"/>
        <end position="589"/>
    </location>
</feature>
<dbReference type="InterPro" id="IPR036318">
    <property type="entry name" value="FAD-bd_PCMH-like_sf"/>
</dbReference>
<feature type="compositionally biased region" description="Basic and acidic residues" evidence="3">
    <location>
        <begin position="1114"/>
        <end position="1125"/>
    </location>
</feature>
<dbReference type="Pfam" id="PF01565">
    <property type="entry name" value="FAD_binding_4"/>
    <property type="match status" value="1"/>
</dbReference>
<feature type="compositionally biased region" description="Polar residues" evidence="3">
    <location>
        <begin position="342"/>
        <end position="354"/>
    </location>
</feature>
<evidence type="ECO:0000256" key="1">
    <source>
        <dbReference type="ARBA" id="ARBA00005466"/>
    </source>
</evidence>
<keyword evidence="2" id="KW-0560">Oxidoreductase</keyword>
<gene>
    <name evidence="6" type="ORF">FSARC_2830</name>
</gene>
<evidence type="ECO:0000256" key="4">
    <source>
        <dbReference type="SAM" id="SignalP"/>
    </source>
</evidence>
<feature type="region of interest" description="Disordered" evidence="3">
    <location>
        <begin position="1100"/>
        <end position="1127"/>
    </location>
</feature>
<keyword evidence="7" id="KW-1185">Reference proteome</keyword>
<evidence type="ECO:0000313" key="6">
    <source>
        <dbReference type="EMBL" id="KAF4970013.1"/>
    </source>
</evidence>
<dbReference type="InterPro" id="IPR050432">
    <property type="entry name" value="FAD-linked_Oxidoreductases_BP"/>
</dbReference>
<dbReference type="GO" id="GO:0071949">
    <property type="term" value="F:FAD binding"/>
    <property type="evidence" value="ECO:0007669"/>
    <property type="project" value="InterPro"/>
</dbReference>
<feature type="compositionally biased region" description="Acidic residues" evidence="3">
    <location>
        <begin position="472"/>
        <end position="489"/>
    </location>
</feature>
<dbReference type="InterPro" id="IPR006094">
    <property type="entry name" value="Oxid_FAD_bind_N"/>
</dbReference>
<reference evidence="6" key="2">
    <citation type="submission" date="2020-05" db="EMBL/GenBank/DDBJ databases">
        <authorList>
            <person name="Kim H.-S."/>
            <person name="Proctor R.H."/>
            <person name="Brown D.W."/>
        </authorList>
    </citation>
    <scope>NUCLEOTIDE SEQUENCE</scope>
    <source>
        <strain evidence="6">NRRL 20472</strain>
    </source>
</reference>
<feature type="compositionally biased region" description="Polar residues" evidence="3">
    <location>
        <begin position="239"/>
        <end position="283"/>
    </location>
</feature>
<feature type="chain" id="PRO_5034424332" description="FAD-binding PCMH-type domain-containing protein" evidence="4">
    <location>
        <begin position="17"/>
        <end position="1782"/>
    </location>
</feature>
<feature type="compositionally biased region" description="Polar residues" evidence="3">
    <location>
        <begin position="1056"/>
        <end position="1068"/>
    </location>
</feature>
<reference evidence="6" key="1">
    <citation type="journal article" date="2020" name="BMC Genomics">
        <title>Correction to: Identification and distribution of gene clusters required for synthesis of sphingolipid metabolism inhibitors in diverse species of the filamentous fungus Fusarium.</title>
        <authorList>
            <person name="Kim H.S."/>
            <person name="Lohmar J.M."/>
            <person name="Busman M."/>
            <person name="Brown D.W."/>
            <person name="Naumann T.A."/>
            <person name="Divon H.H."/>
            <person name="Lysoe E."/>
            <person name="Uhlig S."/>
            <person name="Proctor R.H."/>
        </authorList>
    </citation>
    <scope>NUCLEOTIDE SEQUENCE</scope>
    <source>
        <strain evidence="6">NRRL 20472</strain>
    </source>
</reference>
<comment type="caution">
    <text evidence="6">The sequence shown here is derived from an EMBL/GenBank/DDBJ whole genome shotgun (WGS) entry which is preliminary data.</text>
</comment>
<dbReference type="Proteomes" id="UP000622797">
    <property type="component" value="Unassembled WGS sequence"/>
</dbReference>
<dbReference type="InterPro" id="IPR012951">
    <property type="entry name" value="BBE"/>
</dbReference>
<dbReference type="InterPro" id="IPR016166">
    <property type="entry name" value="FAD-bd_PCMH"/>
</dbReference>
<organism evidence="6 7">
    <name type="scientific">Fusarium sarcochroum</name>
    <dbReference type="NCBI Taxonomy" id="1208366"/>
    <lineage>
        <taxon>Eukaryota</taxon>
        <taxon>Fungi</taxon>
        <taxon>Dikarya</taxon>
        <taxon>Ascomycota</taxon>
        <taxon>Pezizomycotina</taxon>
        <taxon>Sordariomycetes</taxon>
        <taxon>Hypocreomycetidae</taxon>
        <taxon>Hypocreales</taxon>
        <taxon>Nectriaceae</taxon>
        <taxon>Fusarium</taxon>
        <taxon>Fusarium lateritium species complex</taxon>
    </lineage>
</organism>
<sequence>MRHSLLLALWSAGAFSATFYPNVNSPRQLPEDAPNVGSSSSEASELVDAVPATGTTTGIFVETSAVASGPATLPTGESETTGNVVDETTQGAPAPTEDVNVSTTDSNGSPDQTNSAPGNPATGTEQGQETADATKTASGETEAPVDTAAPATTDTGIDNTQTGPAGTENPAQTGTETPGSGPEQSSETIPANTISDGQTQPQGTDALPATTNSGDLTEGQSVIVPTDSTGVPTGIPGPQDTTTESPEQTTGPQSEDGNVSETTPLAPENSSAADTTEGTQPSETVPGEPVTTESNVIQPTTDVDDATTKAVADNPDTSVEPSSAQDGPSTNDGLTTADAPATTDSNDDVPSTTAKGDDVPPVTGQPVTSDAPGVTSGPVVTDLPDDFSPTTVSDHPDWTTNTWITTTSGDSSDPTVVPVIVGCKNCGGKGSGIILFGFPSTPGTWFKPPGLPKIQFPCIPPACDTPPNTSESDGDDDDGDDDDDDDDDEKSSATCTDKVTVTDCFVACTTYTGPAGDTITPDCQTTCTKTHTGCSVTGVTTTSAAAACGPSGDSDCNGECSNPNMQLESSPEALERRGLEKRAKASGPSDIGGCAAFAKMPLFPEYPGGSTVLDNDGDIVAQGSPLDKIKRWWLTTWPNCVPQLNGGLSATKYNTDKPTNNGGGSRPSIDHVYEKSMLLDFFRYIVNPDGNADKVLGKTSGSFDKISCSDMEAYGGSGNNGNNILQTVFDAYPGAKASNNKKKPGNVRAAQFLDDFIGMDQWTNGDAKGFVAGAEGVTQRVNNQADASLDVSATTSVDDAKANIEKRLGTLEKLAIGIQMFADTDAVAAMVRQNQRLYARLKDMDDNAKTCMNDDAVKNNVWSFAEKYKQYMDNRFDGTETHSINHVVDDGKTRLIKALTSDLTEAAKIKNMPQTTLDTWTRRMNNMQDTNRVWSVSATWDWTYVTKRDEDGLSCKRPIPTITSEEPTTFTTQTRTSSEESTTGDETTSTGEETTTKDETSTAGETTTKDEKTSTAEETTSKDETASSTEEATSSTELITSTSQEPIRLTDLPTLTKENPTPDGSSCAETATITQCNQGTGHHGDVCVTTESCASWVNTKTTSTTSHSPTPTLDKPDPSKNEKHCYNSGQKSNYGSITYAAESFCRDVVNDQVQGPVWSNYELNEKKQPSHGYHFKVTFQVKEGCIWTANYDECMRYMKVPIDSCDCSAKGGKQGGYVENNCIMARIDPNSGQLIQYTPPAAVCYQSHHSYNHDACDSVIIQWSQSKFHSSDPASLHTEWANAGCVPVYKNGTSIYGDPEAGKRGCSNGPLPAYVVNATTTDHVVAAVAFATEHNIRLVVKNTGHAGTGRNLGNSSLSIWTHNLKEIELQEQFNLTCPNSKDAPSPRMAATIGAGVQDGELYDTLASRNALAVGGTSKDVGVVGWATGGGHGFATGKYGQGADNILEAEIVTPLGDILIANECQNQDLFWAVRGGGGGTFGIITKLTVKAYPSPKLVMGGFDISAKNHTSVDDWYKLVAKVHSLFPDIQDAGTYGYYTVEGPPKVKTLTFSGSFMLFEGSNKTYDDALEPLKTLLGSSNSTVAWSLTKLPVNSWQELLKILPDIGSVSPGYDIRASRLISRRTVTERTDEFADVYKKIGPTSEAPSDGLPNLSMSGTLTISSKPVNNSLNPSWRNATVHLITGQSWTDSTDETKVRSIVHGMTYRKLNLLRELEPNQGAYINEANSIEPDWQWSFYGPNYARLRNIKERYDPGGLLWCPQCVGSEDWVQRQDGKLCRAFTPW</sequence>
<evidence type="ECO:0000256" key="3">
    <source>
        <dbReference type="SAM" id="MobiDB-lite"/>
    </source>
</evidence>
<dbReference type="Pfam" id="PF08031">
    <property type="entry name" value="BBE"/>
    <property type="match status" value="1"/>
</dbReference>
<feature type="signal peptide" evidence="4">
    <location>
        <begin position="1"/>
        <end position="16"/>
    </location>
</feature>